<evidence type="ECO:0000313" key="2">
    <source>
        <dbReference type="EMBL" id="PTB97756.1"/>
    </source>
</evidence>
<keyword evidence="2" id="KW-0238">DNA-binding</keyword>
<reference evidence="4" key="3">
    <citation type="journal article" date="2019" name="Int. J. Syst. Evol. Microbiol.">
        <title>The Global Catalogue of Microorganisms (GCM) 10K type strain sequencing project: providing services to taxonomists for standard genome sequencing and annotation.</title>
        <authorList>
            <consortium name="The Broad Institute Genomics Platform"/>
            <consortium name="The Broad Institute Genome Sequencing Center for Infectious Disease"/>
            <person name="Wu L."/>
            <person name="Ma J."/>
        </authorList>
    </citation>
    <scope>NUCLEOTIDE SEQUENCE [LARGE SCALE GENOMIC DNA]</scope>
    <source>
        <strain evidence="4">CGMCC 1.10832</strain>
    </source>
</reference>
<dbReference type="Gene3D" id="1.10.10.10">
    <property type="entry name" value="Winged helix-like DNA-binding domain superfamily/Winged helix DNA-binding domain"/>
    <property type="match status" value="1"/>
</dbReference>
<evidence type="ECO:0000313" key="3">
    <source>
        <dbReference type="Proteomes" id="UP000240608"/>
    </source>
</evidence>
<evidence type="ECO:0000313" key="1">
    <source>
        <dbReference type="EMBL" id="GGC52889.1"/>
    </source>
</evidence>
<reference evidence="2 3" key="2">
    <citation type="submission" date="2018-03" db="EMBL/GenBank/DDBJ databases">
        <title>Cross-interface Injection: A General Nanoliter Liquid Handling Method Applied to Single Cells Genome Amplification Automated Nanoliter Liquid Handling Applied to Single Cell Multiple Displacement Amplification.</title>
        <authorList>
            <person name="Yun J."/>
            <person name="Xu P."/>
            <person name="Xu J."/>
            <person name="Dai X."/>
            <person name="Wang Y."/>
            <person name="Zheng X."/>
            <person name="Cao C."/>
            <person name="Yi Q."/>
            <person name="Zhu Y."/>
            <person name="Wang L."/>
            <person name="Dong Z."/>
            <person name="Huang Y."/>
            <person name="Huang L."/>
            <person name="Du W."/>
        </authorList>
    </citation>
    <scope>NUCLEOTIDE SEQUENCE [LARGE SCALE GENOMIC DNA]</scope>
    <source>
        <strain evidence="2 3">Z-D1-2</strain>
    </source>
</reference>
<dbReference type="GO" id="GO:0003677">
    <property type="term" value="F:DNA binding"/>
    <property type="evidence" value="ECO:0007669"/>
    <property type="project" value="UniProtKB-KW"/>
</dbReference>
<dbReference type="AlphaFoldDB" id="A0A2T4DVG7"/>
<dbReference type="Proteomes" id="UP000636010">
    <property type="component" value="Unassembled WGS sequence"/>
</dbReference>
<dbReference type="InterPro" id="IPR036388">
    <property type="entry name" value="WH-like_DNA-bd_sf"/>
</dbReference>
<keyword evidence="4" id="KW-1185">Reference proteome</keyword>
<name>A0A2T4DVG7_9BACT</name>
<dbReference type="EMBL" id="BMEC01000017">
    <property type="protein sequence ID" value="GGC52889.1"/>
    <property type="molecule type" value="Genomic_DNA"/>
</dbReference>
<gene>
    <name evidence="2" type="ORF">C9994_01450</name>
    <name evidence="1" type="ORF">GCM10011506_43150</name>
</gene>
<reference evidence="1" key="1">
    <citation type="journal article" date="2014" name="Int. J. Syst. Evol. Microbiol.">
        <title>Complete genome of a new Firmicutes species belonging to the dominant human colonic microbiota ('Ruminococcus bicirculans') reveals two chromosomes and a selective capacity to utilize plant glucans.</title>
        <authorList>
            <consortium name="NISC Comparative Sequencing Program"/>
            <person name="Wegmann U."/>
            <person name="Louis P."/>
            <person name="Goesmann A."/>
            <person name="Henrissat B."/>
            <person name="Duncan S.H."/>
            <person name="Flint H.J."/>
        </authorList>
    </citation>
    <scope>NUCLEOTIDE SEQUENCE</scope>
    <source>
        <strain evidence="1">CGMCC 1.10832</strain>
    </source>
</reference>
<sequence>MRYLNYFQRINLLHKLIKRGNTGKANELSNKLNISRRTLFLYLETFRDHGADIKYCRKTNTYYYEEEFLIEEIFS</sequence>
<dbReference type="EMBL" id="PYVU01000006">
    <property type="protein sequence ID" value="PTB97756.1"/>
    <property type="molecule type" value="Genomic_DNA"/>
</dbReference>
<dbReference type="SUPFAM" id="SSF46785">
    <property type="entry name" value="Winged helix' DNA-binding domain"/>
    <property type="match status" value="1"/>
</dbReference>
<dbReference type="InterPro" id="IPR036390">
    <property type="entry name" value="WH_DNA-bd_sf"/>
</dbReference>
<evidence type="ECO:0000313" key="4">
    <source>
        <dbReference type="Proteomes" id="UP000636010"/>
    </source>
</evidence>
<accession>A0A2T4DVG7</accession>
<dbReference type="RefSeq" id="WP_188467412.1">
    <property type="nucleotide sequence ID" value="NZ_BAABHU010000017.1"/>
</dbReference>
<organism evidence="2 3">
    <name type="scientific">Marivirga lumbricoides</name>
    <dbReference type="NCBI Taxonomy" id="1046115"/>
    <lineage>
        <taxon>Bacteria</taxon>
        <taxon>Pseudomonadati</taxon>
        <taxon>Bacteroidota</taxon>
        <taxon>Cytophagia</taxon>
        <taxon>Cytophagales</taxon>
        <taxon>Marivirgaceae</taxon>
        <taxon>Marivirga</taxon>
    </lineage>
</organism>
<proteinExistence type="predicted"/>
<dbReference type="Proteomes" id="UP000240608">
    <property type="component" value="Unassembled WGS sequence"/>
</dbReference>
<protein>
    <submittedName>
        <fullName evidence="2">DNA-binding protein</fullName>
    </submittedName>
</protein>
<comment type="caution">
    <text evidence="2">The sequence shown here is derived from an EMBL/GenBank/DDBJ whole genome shotgun (WGS) entry which is preliminary data.</text>
</comment>
<reference evidence="1" key="4">
    <citation type="submission" date="2024-05" db="EMBL/GenBank/DDBJ databases">
        <authorList>
            <person name="Sun Q."/>
            <person name="Zhou Y."/>
        </authorList>
    </citation>
    <scope>NUCLEOTIDE SEQUENCE</scope>
    <source>
        <strain evidence="1">CGMCC 1.10832</strain>
    </source>
</reference>